<dbReference type="Pfam" id="PF00550">
    <property type="entry name" value="PP-binding"/>
    <property type="match status" value="1"/>
</dbReference>
<comment type="catalytic activity">
    <reaction evidence="16">
        <text>acetyl-CoA + n malonyl-CoA + 2n NADPH + 2n H(+) = a long-chain fatty acid + (n+1) CoA + n CO2 + 2n NADP(+).</text>
        <dbReference type="EC" id="2.3.1.85"/>
    </reaction>
</comment>
<keyword evidence="5" id="KW-0444">Lipid biosynthesis</keyword>
<dbReference type="SMART" id="SM00827">
    <property type="entry name" value="PKS_AT"/>
    <property type="match status" value="1"/>
</dbReference>
<evidence type="ECO:0000256" key="1">
    <source>
        <dbReference type="ARBA" id="ARBA00012480"/>
    </source>
</evidence>
<keyword evidence="7" id="KW-0808">Transferase</keyword>
<dbReference type="InterPro" id="IPR036736">
    <property type="entry name" value="ACP-like_sf"/>
</dbReference>
<dbReference type="Pfam" id="PF00698">
    <property type="entry name" value="Acyl_transf_1"/>
    <property type="match status" value="1"/>
</dbReference>
<dbReference type="Gene3D" id="3.10.129.110">
    <property type="entry name" value="Polyketide synthase dehydratase"/>
    <property type="match status" value="1"/>
</dbReference>
<evidence type="ECO:0000256" key="16">
    <source>
        <dbReference type="ARBA" id="ARBA00044883"/>
    </source>
</evidence>
<dbReference type="InterPro" id="IPR001227">
    <property type="entry name" value="Ac_transferase_dom_sf"/>
</dbReference>
<feature type="compositionally biased region" description="Polar residues" evidence="17">
    <location>
        <begin position="1893"/>
        <end position="1904"/>
    </location>
</feature>
<dbReference type="Pfam" id="PF16197">
    <property type="entry name" value="KAsynt_C_assoc"/>
    <property type="match status" value="1"/>
</dbReference>
<dbReference type="InterPro" id="IPR014031">
    <property type="entry name" value="Ketoacyl_synth_C"/>
</dbReference>
<dbReference type="Pfam" id="PF00975">
    <property type="entry name" value="Thioesterase"/>
    <property type="match status" value="1"/>
</dbReference>
<keyword evidence="9" id="KW-0276">Fatty acid metabolism</keyword>
<dbReference type="InterPro" id="IPR020806">
    <property type="entry name" value="PKS_PP-bd"/>
</dbReference>
<evidence type="ECO:0000259" key="18">
    <source>
        <dbReference type="PROSITE" id="PS52004"/>
    </source>
</evidence>
<evidence type="ECO:0000256" key="9">
    <source>
        <dbReference type="ARBA" id="ARBA00022832"/>
    </source>
</evidence>
<keyword evidence="4" id="KW-0596">Phosphopantetheine</keyword>
<organism evidence="19 20">
    <name type="scientific">Ramazzottius varieornatus</name>
    <name type="common">Water bear</name>
    <name type="synonym">Tardigrade</name>
    <dbReference type="NCBI Taxonomy" id="947166"/>
    <lineage>
        <taxon>Eukaryota</taxon>
        <taxon>Metazoa</taxon>
        <taxon>Ecdysozoa</taxon>
        <taxon>Tardigrada</taxon>
        <taxon>Eutardigrada</taxon>
        <taxon>Parachela</taxon>
        <taxon>Hypsibioidea</taxon>
        <taxon>Ramazzottiidae</taxon>
        <taxon>Ramazzottius</taxon>
    </lineage>
</organism>
<dbReference type="GO" id="GO:0031177">
    <property type="term" value="F:phosphopantetheine binding"/>
    <property type="evidence" value="ECO:0007669"/>
    <property type="project" value="InterPro"/>
</dbReference>
<dbReference type="InterPro" id="IPR029063">
    <property type="entry name" value="SAM-dependent_MTases_sf"/>
</dbReference>
<keyword evidence="20" id="KW-1185">Reference proteome</keyword>
<evidence type="ECO:0000256" key="12">
    <source>
        <dbReference type="ARBA" id="ARBA00023027"/>
    </source>
</evidence>
<dbReference type="SMART" id="SM00823">
    <property type="entry name" value="PKS_PP"/>
    <property type="match status" value="1"/>
</dbReference>
<gene>
    <name evidence="19" type="primary">RvY_04096-1</name>
    <name evidence="19" type="synonym">RvY_04096.1</name>
    <name evidence="19" type="ORF">RvY_04096</name>
</gene>
<feature type="domain" description="Ketosynthase family 3 (KS3)" evidence="18">
    <location>
        <begin position="21"/>
        <end position="427"/>
    </location>
</feature>
<dbReference type="InterPro" id="IPR001031">
    <property type="entry name" value="Thioesterase"/>
</dbReference>
<dbReference type="InterPro" id="IPR014030">
    <property type="entry name" value="Ketoacyl_synth_N"/>
</dbReference>
<dbReference type="InterPro" id="IPR032821">
    <property type="entry name" value="PKS_assoc"/>
</dbReference>
<evidence type="ECO:0000256" key="13">
    <source>
        <dbReference type="ARBA" id="ARBA00023098"/>
    </source>
</evidence>
<dbReference type="EC" id="3.1.2.14" evidence="1"/>
<protein>
    <recommendedName>
        <fullName evidence="3">Fatty acid synthase</fullName>
        <ecNumber evidence="2">2.3.1.85</ecNumber>
        <ecNumber evidence="1">3.1.2.14</ecNumber>
    </recommendedName>
</protein>
<keyword evidence="6" id="KW-0597">Phosphoprotein</keyword>
<dbReference type="GO" id="GO:0004312">
    <property type="term" value="F:fatty acid synthase activity"/>
    <property type="evidence" value="ECO:0007669"/>
    <property type="project" value="UniProtKB-EC"/>
</dbReference>
<dbReference type="SUPFAM" id="SSF52151">
    <property type="entry name" value="FabD/lysophospholipase-like"/>
    <property type="match status" value="1"/>
</dbReference>
<dbReference type="Gene3D" id="3.90.180.10">
    <property type="entry name" value="Medium-chain alcohol dehydrogenases, catalytic domain"/>
    <property type="match status" value="1"/>
</dbReference>
<evidence type="ECO:0000256" key="3">
    <source>
        <dbReference type="ARBA" id="ARBA00018769"/>
    </source>
</evidence>
<dbReference type="PROSITE" id="PS00606">
    <property type="entry name" value="KS3_1"/>
    <property type="match status" value="1"/>
</dbReference>
<dbReference type="SUPFAM" id="SSF53901">
    <property type="entry name" value="Thiolase-like"/>
    <property type="match status" value="1"/>
</dbReference>
<dbReference type="CDD" id="cd00833">
    <property type="entry name" value="PKS"/>
    <property type="match status" value="1"/>
</dbReference>
<dbReference type="Pfam" id="PF02801">
    <property type="entry name" value="Ketoacyl-synt_C"/>
    <property type="match status" value="1"/>
</dbReference>
<feature type="region of interest" description="Disordered" evidence="17">
    <location>
        <begin position="1"/>
        <end position="21"/>
    </location>
</feature>
<dbReference type="EMBL" id="BDGG01000002">
    <property type="protein sequence ID" value="GAU91939.1"/>
    <property type="molecule type" value="Genomic_DNA"/>
</dbReference>
<dbReference type="Gene3D" id="3.40.366.10">
    <property type="entry name" value="Malonyl-Coenzyme A Acyl Carrier Protein, domain 2"/>
    <property type="match status" value="1"/>
</dbReference>
<evidence type="ECO:0000256" key="2">
    <source>
        <dbReference type="ARBA" id="ARBA00012873"/>
    </source>
</evidence>
<dbReference type="PROSITE" id="PS52004">
    <property type="entry name" value="KS3_2"/>
    <property type="match status" value="1"/>
</dbReference>
<proteinExistence type="predicted"/>
<keyword evidence="13" id="KW-0443">Lipid metabolism</keyword>
<dbReference type="InterPro" id="IPR016039">
    <property type="entry name" value="Thiolase-like"/>
</dbReference>
<keyword evidence="10" id="KW-0521">NADP</keyword>
<dbReference type="InterPro" id="IPR014043">
    <property type="entry name" value="Acyl_transferase_dom"/>
</dbReference>
<evidence type="ECO:0000313" key="20">
    <source>
        <dbReference type="Proteomes" id="UP000186922"/>
    </source>
</evidence>
<dbReference type="Gene3D" id="3.40.50.1820">
    <property type="entry name" value="alpha/beta hydrolase"/>
    <property type="match status" value="1"/>
</dbReference>
<evidence type="ECO:0000313" key="19">
    <source>
        <dbReference type="EMBL" id="GAU91939.1"/>
    </source>
</evidence>
<dbReference type="GO" id="GO:0016297">
    <property type="term" value="F:fatty acyl-[ACP] hydrolase activity"/>
    <property type="evidence" value="ECO:0007669"/>
    <property type="project" value="UniProtKB-EC"/>
</dbReference>
<dbReference type="GO" id="GO:0016491">
    <property type="term" value="F:oxidoreductase activity"/>
    <property type="evidence" value="ECO:0007669"/>
    <property type="project" value="UniProtKB-KW"/>
</dbReference>
<dbReference type="InterPro" id="IPR016035">
    <property type="entry name" value="Acyl_Trfase/lysoPLipase"/>
</dbReference>
<reference evidence="19 20" key="1">
    <citation type="journal article" date="2016" name="Nat. Commun.">
        <title>Extremotolerant tardigrade genome and improved radiotolerance of human cultured cells by tardigrade-unique protein.</title>
        <authorList>
            <person name="Hashimoto T."/>
            <person name="Horikawa D.D."/>
            <person name="Saito Y."/>
            <person name="Kuwahara H."/>
            <person name="Kozuka-Hata H."/>
            <person name="Shin-I T."/>
            <person name="Minakuchi Y."/>
            <person name="Ohishi K."/>
            <person name="Motoyama A."/>
            <person name="Aizu T."/>
            <person name="Enomoto A."/>
            <person name="Kondo K."/>
            <person name="Tanaka S."/>
            <person name="Hara Y."/>
            <person name="Koshikawa S."/>
            <person name="Sagara H."/>
            <person name="Miura T."/>
            <person name="Yokobori S."/>
            <person name="Miyagawa K."/>
            <person name="Suzuki Y."/>
            <person name="Kubo T."/>
            <person name="Oyama M."/>
            <person name="Kohara Y."/>
            <person name="Fujiyama A."/>
            <person name="Arakawa K."/>
            <person name="Katayama T."/>
            <person name="Toyoda A."/>
            <person name="Kunieda T."/>
        </authorList>
    </citation>
    <scope>NUCLEOTIDE SEQUENCE [LARGE SCALE GENOMIC DNA]</scope>
    <source>
        <strain evidence="19 20">YOKOZUNA-1</strain>
    </source>
</reference>
<sequence>MVHAQENSPTTQNGSAGVESPDDIVISGMSIRCSQSDNIEEFAENLYNGVNMVHENLQRCDEDHFGVPKQHGFIKDIRKFDATFFGVHPKQAEGMDPQLRILHEVAYESIIDAGIDPAELKNSNTGVFIGTSNSDAREAWTSVDVSEIDGYSLIGTHRAFLANRLSFTFDLRGPSYGVDAACATSGVAINQGFLHIKHGVCEAALVGGVSLVYQPKVSYQILKLGLLCKDGMCKVFDEAADGYVRAEAIVCIMLQKRKDARRVYATLLHSKINNDGFKEQGITFPCTESQGQLIREVYAEAGIDPEDVEYVEAHGTGTKIGDPQETNGIALGFANTRTKPLPIGAVKSNMGHSEHASGAVSVCKIMIAMQTGIIPPNLHYKNPNPLIPALVDGRLKVVTEPFKWDCTLAGINCFGFGGQNSHLVVRGNPKTRDTSISDIRLAVYMGRTEEAARHAMEYINRYPDNPYVPYLLMQSAFAKPASMPYRAYTITNSGEPQTVVERVAVEQKPVWWIFSGQGTQWASMGQQMVTLDFFRKSIDKCAAALTPYNLDLVQLLSTATEADYDDPTISFVGIAAIQVALVDLLQALKINAEGFIGHSAGEIGCAYADGCFTAEEAVLTAYWRGRAVKEAGLAPGAMAAVGLSAADATEMCKNHPQVNVACNNAEDNVTISGPADAVNKFVEELKAKNIFAKEVKSYGIAFHSPAMQKASPIYLEALKKTLTNPKSRTDRWLSSSVPESDWNSDLAKTSSAEYFAHNLRTTVKFHEVMVKIPKNAICIEIAPHGLLQALIKKTVGPLCTTVALMKRGASNNVQYFLESIGKLYVNGLNPHVNEIFPKPSLPAPRDTPFIGSVVRWDHSAFWRIPAFTDFIHKGGSGSSQRTTTIDLTEQLNARYHDHKINQRSVFPIGGLISVVAKAFAVETGNTIEKCPQLEFSNVNFPGEPIELDHKPSVAFNVNFVKSTGYFEVLHGENVIMTGYVGSSSTPCGEDQIETTGSSTIDQSAIYQELAYRGYDFGPLYQVLDGLSAQDGTAIITARHHETAIDGLIQLHALSLPKRQLARVTNIQSMKVNFPQLAASSQNGARAQALADLDIAFTPGLEMEGITWTPLPTHSQQGAYILKEANFVPFDMTSTANEKNPHTAYAKLCSNYILSEASRLVNENKAPKQITTLIQSHQSLLNGHNYSNQEIKRTIEQGDAGFLQLITSVFSGINGQQYSSVEDMVKKTVPNYKTLVQNDAYLAELGSQKTIAQLLELAVENFPGNEVKVLELVQTGQEGLKSLSSNQVHTTPNVTVEYKTVAIKSNQSVEIEPASASVLVAKNYFTQGVEAVPNQLRGLSTLIANDGYLMVVQPLEKYASVWNFFGAFGEESQKSILPGLTDFAEALAKEGFQVVAAHRDGLVSSTLLCRKMGQSTRITTPTVVPVPQFRDQKDVESFLDDVSEKAQQSSTLDGTGRVWLTMPTFDAMVVDAVVARNKDSNGGPLRVAVSSSGSIPREIIAVDLLVNVEHHATWGTYRTHVATPTTKQPATLLSTPTQPLSESDVIRPYATAAYGLLELAHAAHPVISQAILIHADACTFEFEAVARVASVLGYHAFVVGLSQEQARLANDRLHTFKAVTLFDSPLTTSLVRHITKLTNGQGVDIVYNATTSSKLRASSRLLQKGGVYLEPNTLTTEASSADLHYALNHRIVPYLKFASFVQDQNTRVNEFIATGLSNGAFLPLPPPVISTTNTQNSVPLAVPQNKPGSFVVFANDEENIAAKVAYWLASQGATTIHFVTFSPNLAASTAAQLRYVESTGAKLVHHVDHPDVLRDVASQIPVTGLYILNKAGGDDKSGLIDGALANTNADEKMQQFVVMNFGTEKNVNQAVSQQSVWLASREKRGRPTIIVNSPTLNQKTKQSEQPDGETEVETPKATLTARAYFDALNTIVDHHQHGIFFLDAVKESQKKHTTTGDDDGEGPRDKSHLPQTVAKIMGIKDFASLDMFLSLGDYGIDSLMAMELGQVLERDFDLSLTLQEIRSLCVRDVCLLSGATNAVEAAKFSESHKASSDFENPTLLENVNKHYNLQEIVPKTAIVPLSESRDSKVTLFIVHPMEGTVLPVLATLANHLQVTAYGLNCTKQADISSTQALAESYLKEVKKIQPEGPYNLAGYSFGAGIAFEMALQLQESNETVSNLILLDGSHSFVAAFTKTMKAGYTVDPTAAIEELNRRKDNAFQNAILTMFVTQFVKTQRKTLQEKLAAATGFEAKTKVAIEELHRCPQLRHIQGADFSEAANLFAQRLIAADTYKPARKYTGKVTLIKCSEKMIRNLGEVYELDKVCTTKLNVSTVTGNHEGFVLGDAARITANHINTALRS</sequence>
<dbReference type="Gene3D" id="3.40.50.150">
    <property type="entry name" value="Vaccinia Virus protein VP39"/>
    <property type="match status" value="1"/>
</dbReference>
<evidence type="ECO:0000256" key="5">
    <source>
        <dbReference type="ARBA" id="ARBA00022516"/>
    </source>
</evidence>
<evidence type="ECO:0000256" key="17">
    <source>
        <dbReference type="SAM" id="MobiDB-lite"/>
    </source>
</evidence>
<comment type="caution">
    <text evidence="19">The sequence shown here is derived from an EMBL/GenBank/DDBJ whole genome shotgun (WGS) entry which is preliminary data.</text>
</comment>
<dbReference type="Gene3D" id="3.30.70.3290">
    <property type="match status" value="1"/>
</dbReference>
<evidence type="ECO:0000256" key="10">
    <source>
        <dbReference type="ARBA" id="ARBA00022857"/>
    </source>
</evidence>
<dbReference type="InterPro" id="IPR042104">
    <property type="entry name" value="PKS_dehydratase_sf"/>
</dbReference>
<dbReference type="SUPFAM" id="SSF51735">
    <property type="entry name" value="NAD(P)-binding Rossmann-fold domains"/>
    <property type="match status" value="1"/>
</dbReference>
<dbReference type="UniPathway" id="UPA00094"/>
<evidence type="ECO:0000256" key="15">
    <source>
        <dbReference type="ARBA" id="ARBA00023268"/>
    </source>
</evidence>
<evidence type="ECO:0000256" key="11">
    <source>
        <dbReference type="ARBA" id="ARBA00023002"/>
    </source>
</evidence>
<dbReference type="InterPro" id="IPR020841">
    <property type="entry name" value="PKS_Beta-ketoAc_synthase_dom"/>
</dbReference>
<dbReference type="SUPFAM" id="SSF55048">
    <property type="entry name" value="Probable ACP-binding domain of malonyl-CoA ACP transacylase"/>
    <property type="match status" value="1"/>
</dbReference>
<dbReference type="OrthoDB" id="329835at2759"/>
<dbReference type="PANTHER" id="PTHR43775">
    <property type="entry name" value="FATTY ACID SYNTHASE"/>
    <property type="match status" value="1"/>
</dbReference>
<dbReference type="Proteomes" id="UP000186922">
    <property type="component" value="Unassembled WGS sequence"/>
</dbReference>
<dbReference type="Gene3D" id="1.10.1200.10">
    <property type="entry name" value="ACP-like"/>
    <property type="match status" value="1"/>
</dbReference>
<dbReference type="GO" id="GO:0004315">
    <property type="term" value="F:3-oxoacyl-[acyl-carrier-protein] synthase activity"/>
    <property type="evidence" value="ECO:0007669"/>
    <property type="project" value="InterPro"/>
</dbReference>
<dbReference type="EC" id="2.3.1.85" evidence="2"/>
<evidence type="ECO:0000256" key="7">
    <source>
        <dbReference type="ARBA" id="ARBA00022679"/>
    </source>
</evidence>
<keyword evidence="11" id="KW-0560">Oxidoreductase</keyword>
<dbReference type="InterPro" id="IPR029058">
    <property type="entry name" value="AB_hydrolase_fold"/>
</dbReference>
<dbReference type="InterPro" id="IPR009081">
    <property type="entry name" value="PP-bd_ACP"/>
</dbReference>
<feature type="region of interest" description="Disordered" evidence="17">
    <location>
        <begin position="1893"/>
        <end position="1912"/>
    </location>
</feature>
<dbReference type="Pfam" id="PF00109">
    <property type="entry name" value="ketoacyl-synt"/>
    <property type="match status" value="1"/>
</dbReference>
<keyword evidence="15" id="KW-0511">Multifunctional enzyme</keyword>
<evidence type="ECO:0000256" key="8">
    <source>
        <dbReference type="ARBA" id="ARBA00022801"/>
    </source>
</evidence>
<dbReference type="InterPro" id="IPR018201">
    <property type="entry name" value="Ketoacyl_synth_AS"/>
</dbReference>
<keyword evidence="14" id="KW-0275">Fatty acid biosynthesis</keyword>
<evidence type="ECO:0000256" key="4">
    <source>
        <dbReference type="ARBA" id="ARBA00022450"/>
    </source>
</evidence>
<accession>A0A1D1UQE0</accession>
<dbReference type="InterPro" id="IPR050091">
    <property type="entry name" value="PKS_NRPS_Biosynth_Enz"/>
</dbReference>
<dbReference type="SUPFAM" id="SSF53474">
    <property type="entry name" value="alpha/beta-Hydrolases"/>
    <property type="match status" value="1"/>
</dbReference>
<dbReference type="STRING" id="947166.A0A1D1UQE0"/>
<dbReference type="InterPro" id="IPR016036">
    <property type="entry name" value="Malonyl_transacylase_ACP-bd"/>
</dbReference>
<dbReference type="Gene3D" id="3.40.47.10">
    <property type="match status" value="1"/>
</dbReference>
<name>A0A1D1UQE0_RAMVA</name>
<feature type="compositionally biased region" description="Polar residues" evidence="17">
    <location>
        <begin position="1"/>
        <end position="15"/>
    </location>
</feature>
<evidence type="ECO:0000256" key="6">
    <source>
        <dbReference type="ARBA" id="ARBA00022553"/>
    </source>
</evidence>
<dbReference type="SUPFAM" id="SSF47336">
    <property type="entry name" value="ACP-like"/>
    <property type="match status" value="1"/>
</dbReference>
<keyword evidence="12" id="KW-0520">NAD</keyword>
<keyword evidence="8" id="KW-0378">Hydrolase</keyword>
<dbReference type="InterPro" id="IPR036291">
    <property type="entry name" value="NAD(P)-bd_dom_sf"/>
</dbReference>
<dbReference type="GO" id="GO:0006633">
    <property type="term" value="P:fatty acid biosynthetic process"/>
    <property type="evidence" value="ECO:0007669"/>
    <property type="project" value="UniProtKB-UniPathway"/>
</dbReference>
<dbReference type="SMART" id="SM00825">
    <property type="entry name" value="PKS_KS"/>
    <property type="match status" value="1"/>
</dbReference>
<evidence type="ECO:0000256" key="14">
    <source>
        <dbReference type="ARBA" id="ARBA00023160"/>
    </source>
</evidence>
<dbReference type="PANTHER" id="PTHR43775:SF7">
    <property type="entry name" value="FATTY ACID SYNTHASE"/>
    <property type="match status" value="1"/>
</dbReference>